<dbReference type="InterPro" id="IPR024088">
    <property type="entry name" value="Tyr-tRNA-ligase_bac-type"/>
</dbReference>
<evidence type="ECO:0000256" key="1">
    <source>
        <dbReference type="ARBA" id="ARBA00013160"/>
    </source>
</evidence>
<protein>
    <recommendedName>
        <fullName evidence="1 9">Tyrosine--tRNA ligase</fullName>
        <ecNumber evidence="1 9">6.1.1.1</ecNumber>
    </recommendedName>
    <alternativeName>
        <fullName evidence="7 9">Tyrosyl-tRNA synthetase</fullName>
    </alternativeName>
</protein>
<evidence type="ECO:0000256" key="9">
    <source>
        <dbReference type="RuleBase" id="RU361234"/>
    </source>
</evidence>
<comment type="caution">
    <text evidence="10">The sequence shown here is derived from an EMBL/GenBank/DDBJ whole genome shotgun (WGS) entry which is preliminary data.</text>
</comment>
<dbReference type="Proteomes" id="UP000323011">
    <property type="component" value="Unassembled WGS sequence"/>
</dbReference>
<dbReference type="PANTHER" id="PTHR11766:SF0">
    <property type="entry name" value="TYROSINE--TRNA LIGASE, MITOCHONDRIAL"/>
    <property type="match status" value="1"/>
</dbReference>
<comment type="similarity">
    <text evidence="9">Belongs to the class-I aminoacyl-tRNA synthetase family.</text>
</comment>
<evidence type="ECO:0000256" key="6">
    <source>
        <dbReference type="ARBA" id="ARBA00023146"/>
    </source>
</evidence>
<keyword evidence="3 9" id="KW-0547">Nucleotide-binding</keyword>
<keyword evidence="11" id="KW-1185">Reference proteome</keyword>
<dbReference type="InterPro" id="IPR002305">
    <property type="entry name" value="aa-tRNA-synth_Ic"/>
</dbReference>
<dbReference type="EMBL" id="VLTN01000059">
    <property type="protein sequence ID" value="KAA0147922.1"/>
    <property type="molecule type" value="Genomic_DNA"/>
</dbReference>
<dbReference type="SUPFAM" id="SSF55174">
    <property type="entry name" value="Alpha-L RNA-binding motif"/>
    <property type="match status" value="1"/>
</dbReference>
<evidence type="ECO:0000313" key="11">
    <source>
        <dbReference type="Proteomes" id="UP000323011"/>
    </source>
</evidence>
<dbReference type="AlphaFoldDB" id="A0A5A8C4D1"/>
<accession>A0A5A8C4D1</accession>
<evidence type="ECO:0000256" key="3">
    <source>
        <dbReference type="ARBA" id="ARBA00022741"/>
    </source>
</evidence>
<evidence type="ECO:0000313" key="10">
    <source>
        <dbReference type="EMBL" id="KAA0147922.1"/>
    </source>
</evidence>
<proteinExistence type="inferred from homology"/>
<dbReference type="Gene3D" id="3.40.50.620">
    <property type="entry name" value="HUPs"/>
    <property type="match status" value="1"/>
</dbReference>
<reference evidence="10 11" key="1">
    <citation type="submission" date="2019-07" db="EMBL/GenBank/DDBJ databases">
        <title>Genomes of Cafeteria roenbergensis.</title>
        <authorList>
            <person name="Fischer M.G."/>
            <person name="Hackl T."/>
            <person name="Roman M."/>
        </authorList>
    </citation>
    <scope>NUCLEOTIDE SEQUENCE [LARGE SCALE GENOMIC DNA]</scope>
    <source>
        <strain evidence="10 11">BVI</strain>
    </source>
</reference>
<dbReference type="Gene3D" id="3.10.290.10">
    <property type="entry name" value="RNA-binding S4 domain"/>
    <property type="match status" value="1"/>
</dbReference>
<evidence type="ECO:0000256" key="5">
    <source>
        <dbReference type="ARBA" id="ARBA00022917"/>
    </source>
</evidence>
<organism evidence="10 11">
    <name type="scientific">Cafeteria roenbergensis</name>
    <name type="common">Marine flagellate</name>
    <dbReference type="NCBI Taxonomy" id="33653"/>
    <lineage>
        <taxon>Eukaryota</taxon>
        <taxon>Sar</taxon>
        <taxon>Stramenopiles</taxon>
        <taxon>Bigyra</taxon>
        <taxon>Opalozoa</taxon>
        <taxon>Bicosoecida</taxon>
        <taxon>Cafeteriaceae</taxon>
        <taxon>Cafeteria</taxon>
    </lineage>
</organism>
<dbReference type="GO" id="GO:0005739">
    <property type="term" value="C:mitochondrion"/>
    <property type="evidence" value="ECO:0007669"/>
    <property type="project" value="TreeGrafter"/>
</dbReference>
<dbReference type="GO" id="GO:0005829">
    <property type="term" value="C:cytosol"/>
    <property type="evidence" value="ECO:0007669"/>
    <property type="project" value="TreeGrafter"/>
</dbReference>
<gene>
    <name evidence="10" type="ORF">FNF29_07011</name>
</gene>
<dbReference type="EC" id="6.1.1.1" evidence="1 9"/>
<dbReference type="GO" id="GO:0005524">
    <property type="term" value="F:ATP binding"/>
    <property type="evidence" value="ECO:0007669"/>
    <property type="project" value="UniProtKB-KW"/>
</dbReference>
<name>A0A5A8C4D1_CAFRO</name>
<dbReference type="GO" id="GO:0003723">
    <property type="term" value="F:RNA binding"/>
    <property type="evidence" value="ECO:0007669"/>
    <property type="project" value="InterPro"/>
</dbReference>
<dbReference type="InterPro" id="IPR002307">
    <property type="entry name" value="Tyr-tRNA-ligase"/>
</dbReference>
<dbReference type="Gene3D" id="1.10.240.10">
    <property type="entry name" value="Tyrosyl-Transfer RNA Synthetase"/>
    <property type="match status" value="1"/>
</dbReference>
<keyword evidence="4 9" id="KW-0067">ATP-binding</keyword>
<dbReference type="InterPro" id="IPR036986">
    <property type="entry name" value="S4_RNA-bd_sf"/>
</dbReference>
<keyword evidence="6 9" id="KW-0030">Aminoacyl-tRNA synthetase</keyword>
<dbReference type="PRINTS" id="PR01040">
    <property type="entry name" value="TRNASYNTHTYR"/>
</dbReference>
<dbReference type="InterPro" id="IPR014729">
    <property type="entry name" value="Rossmann-like_a/b/a_fold"/>
</dbReference>
<dbReference type="NCBIfam" id="TIGR00234">
    <property type="entry name" value="tyrS"/>
    <property type="match status" value="1"/>
</dbReference>
<sequence length="427" mass="44290">MVQLVALWHLRRAGFKPIALVGTATGQIGDPSGKSEDRALLQHDELASNAAGVRSCIEQVLAHIEARALAVHAEHAATYDDLAEGGPLLPPDMCPAPENASSGGASTAVEVAENAPFYEGMSALGLLRDVGQHFRLGTMLGRESVRARLQSPAGLSFTEFSYQLLQAWDFRELRRSRGCVLQMGGSDQWGNITAGVDLVRRVDAADVFGVTAPLLTTASGAKLGKTEGNAVWLTADRTSHFALYQYCMRMSDADAAPLLRRLSLLPLSACEEIERAHAARPESGALQRALATEVVTMSRGPAAAATAQAVTAALFGGKGGAAESPAADVAADISAAALAGEVPCAVVEPGALAGSQARDLAVAAGVAESKAQVTRLIKGGGVAAGARRLTPDRTTVEAADMMAPGLAVLRLGKSKPFVALERPSDRS</sequence>
<evidence type="ECO:0000256" key="2">
    <source>
        <dbReference type="ARBA" id="ARBA00022598"/>
    </source>
</evidence>
<evidence type="ECO:0000256" key="8">
    <source>
        <dbReference type="ARBA" id="ARBA00048248"/>
    </source>
</evidence>
<dbReference type="PANTHER" id="PTHR11766">
    <property type="entry name" value="TYROSYL-TRNA SYNTHETASE"/>
    <property type="match status" value="1"/>
</dbReference>
<evidence type="ECO:0000256" key="7">
    <source>
        <dbReference type="ARBA" id="ARBA00033323"/>
    </source>
</evidence>
<dbReference type="GO" id="GO:0004831">
    <property type="term" value="F:tyrosine-tRNA ligase activity"/>
    <property type="evidence" value="ECO:0007669"/>
    <property type="project" value="UniProtKB-EC"/>
</dbReference>
<dbReference type="SUPFAM" id="SSF52374">
    <property type="entry name" value="Nucleotidylyl transferase"/>
    <property type="match status" value="1"/>
</dbReference>
<dbReference type="Pfam" id="PF00579">
    <property type="entry name" value="tRNA-synt_1b"/>
    <property type="match status" value="1"/>
</dbReference>
<evidence type="ECO:0000256" key="4">
    <source>
        <dbReference type="ARBA" id="ARBA00022840"/>
    </source>
</evidence>
<comment type="catalytic activity">
    <reaction evidence="8 9">
        <text>tRNA(Tyr) + L-tyrosine + ATP = L-tyrosyl-tRNA(Tyr) + AMP + diphosphate + H(+)</text>
        <dbReference type="Rhea" id="RHEA:10220"/>
        <dbReference type="Rhea" id="RHEA-COMP:9706"/>
        <dbReference type="Rhea" id="RHEA-COMP:9707"/>
        <dbReference type="ChEBI" id="CHEBI:15378"/>
        <dbReference type="ChEBI" id="CHEBI:30616"/>
        <dbReference type="ChEBI" id="CHEBI:33019"/>
        <dbReference type="ChEBI" id="CHEBI:58315"/>
        <dbReference type="ChEBI" id="CHEBI:78442"/>
        <dbReference type="ChEBI" id="CHEBI:78536"/>
        <dbReference type="ChEBI" id="CHEBI:456215"/>
        <dbReference type="EC" id="6.1.1.1"/>
    </reaction>
</comment>
<keyword evidence="5 9" id="KW-0648">Protein biosynthesis</keyword>
<keyword evidence="2 9" id="KW-0436">Ligase</keyword>
<dbReference type="GO" id="GO:0006437">
    <property type="term" value="P:tyrosyl-tRNA aminoacylation"/>
    <property type="evidence" value="ECO:0007669"/>
    <property type="project" value="InterPro"/>
</dbReference>